<proteinExistence type="predicted"/>
<protein>
    <submittedName>
        <fullName evidence="1">Uncharacterized protein</fullName>
    </submittedName>
</protein>
<sequence length="88" mass="10020">MVSLFSEAMVSLHLHRHYIVTLHLHRQPLTVTLHLHRNLPEFIDKIDLGLLRAMRLVHLDDTLYPVSAGLAAGVLKNIKDYMVMALNA</sequence>
<evidence type="ECO:0000313" key="2">
    <source>
        <dbReference type="Proteomes" id="UP001055879"/>
    </source>
</evidence>
<reference evidence="2" key="1">
    <citation type="journal article" date="2022" name="Mol. Ecol. Resour.">
        <title>The genomes of chicory, endive, great burdock and yacon provide insights into Asteraceae palaeo-polyploidization history and plant inulin production.</title>
        <authorList>
            <person name="Fan W."/>
            <person name="Wang S."/>
            <person name="Wang H."/>
            <person name="Wang A."/>
            <person name="Jiang F."/>
            <person name="Liu H."/>
            <person name="Zhao H."/>
            <person name="Xu D."/>
            <person name="Zhang Y."/>
        </authorList>
    </citation>
    <scope>NUCLEOTIDE SEQUENCE [LARGE SCALE GENOMIC DNA]</scope>
    <source>
        <strain evidence="2">cv. Niubang</strain>
    </source>
</reference>
<evidence type="ECO:0000313" key="1">
    <source>
        <dbReference type="EMBL" id="KAI3727908.1"/>
    </source>
</evidence>
<keyword evidence="2" id="KW-1185">Reference proteome</keyword>
<reference evidence="1 2" key="2">
    <citation type="journal article" date="2022" name="Mol. Ecol. Resour.">
        <title>The genomes of chicory, endive, great burdock and yacon provide insights into Asteraceae paleo-polyploidization history and plant inulin production.</title>
        <authorList>
            <person name="Fan W."/>
            <person name="Wang S."/>
            <person name="Wang H."/>
            <person name="Wang A."/>
            <person name="Jiang F."/>
            <person name="Liu H."/>
            <person name="Zhao H."/>
            <person name="Xu D."/>
            <person name="Zhang Y."/>
        </authorList>
    </citation>
    <scope>NUCLEOTIDE SEQUENCE [LARGE SCALE GENOMIC DNA]</scope>
    <source>
        <strain evidence="2">cv. Niubang</strain>
    </source>
</reference>
<name>A0ACB9C133_ARCLA</name>
<organism evidence="1 2">
    <name type="scientific">Arctium lappa</name>
    <name type="common">Greater burdock</name>
    <name type="synonym">Lappa major</name>
    <dbReference type="NCBI Taxonomy" id="4217"/>
    <lineage>
        <taxon>Eukaryota</taxon>
        <taxon>Viridiplantae</taxon>
        <taxon>Streptophyta</taxon>
        <taxon>Embryophyta</taxon>
        <taxon>Tracheophyta</taxon>
        <taxon>Spermatophyta</taxon>
        <taxon>Magnoliopsida</taxon>
        <taxon>eudicotyledons</taxon>
        <taxon>Gunneridae</taxon>
        <taxon>Pentapetalae</taxon>
        <taxon>asterids</taxon>
        <taxon>campanulids</taxon>
        <taxon>Asterales</taxon>
        <taxon>Asteraceae</taxon>
        <taxon>Carduoideae</taxon>
        <taxon>Cardueae</taxon>
        <taxon>Arctiinae</taxon>
        <taxon>Arctium</taxon>
    </lineage>
</organism>
<dbReference type="Proteomes" id="UP001055879">
    <property type="component" value="Linkage Group LG05"/>
</dbReference>
<dbReference type="EMBL" id="CM042051">
    <property type="protein sequence ID" value="KAI3727908.1"/>
    <property type="molecule type" value="Genomic_DNA"/>
</dbReference>
<accession>A0ACB9C133</accession>
<comment type="caution">
    <text evidence="1">The sequence shown here is derived from an EMBL/GenBank/DDBJ whole genome shotgun (WGS) entry which is preliminary data.</text>
</comment>
<gene>
    <name evidence="1" type="ORF">L6452_16530</name>
</gene>